<dbReference type="AlphaFoldDB" id="A0A9P6A5C9"/>
<name>A0A9P6A5C9_PLEER</name>
<protein>
    <submittedName>
        <fullName evidence="3">Uncharacterized protein</fullName>
    </submittedName>
</protein>
<accession>A0A9P6A5C9</accession>
<gene>
    <name evidence="3" type="ORF">BDN71DRAFT_1587540</name>
</gene>
<evidence type="ECO:0000256" key="1">
    <source>
        <dbReference type="SAM" id="MobiDB-lite"/>
    </source>
</evidence>
<dbReference type="Proteomes" id="UP000807025">
    <property type="component" value="Unassembled WGS sequence"/>
</dbReference>
<keyword evidence="2" id="KW-0732">Signal</keyword>
<evidence type="ECO:0000313" key="3">
    <source>
        <dbReference type="EMBL" id="KAF9498525.1"/>
    </source>
</evidence>
<dbReference type="OrthoDB" id="3359404at2759"/>
<feature type="signal peptide" evidence="2">
    <location>
        <begin position="1"/>
        <end position="23"/>
    </location>
</feature>
<feature type="compositionally biased region" description="Polar residues" evidence="1">
    <location>
        <begin position="53"/>
        <end position="69"/>
    </location>
</feature>
<evidence type="ECO:0000313" key="4">
    <source>
        <dbReference type="Proteomes" id="UP000807025"/>
    </source>
</evidence>
<sequence length="78" mass="8716">MIPVALLGSAVYLALQLVQVNLAHEKHLDEAKARLSELETEVNALREERRQNSARASTSETPDSPNVGQVSHRWWPLS</sequence>
<organism evidence="3 4">
    <name type="scientific">Pleurotus eryngii</name>
    <name type="common">Boletus of the steppes</name>
    <dbReference type="NCBI Taxonomy" id="5323"/>
    <lineage>
        <taxon>Eukaryota</taxon>
        <taxon>Fungi</taxon>
        <taxon>Dikarya</taxon>
        <taxon>Basidiomycota</taxon>
        <taxon>Agaricomycotina</taxon>
        <taxon>Agaricomycetes</taxon>
        <taxon>Agaricomycetidae</taxon>
        <taxon>Agaricales</taxon>
        <taxon>Pleurotineae</taxon>
        <taxon>Pleurotaceae</taxon>
        <taxon>Pleurotus</taxon>
    </lineage>
</organism>
<feature type="chain" id="PRO_5040213576" evidence="2">
    <location>
        <begin position="24"/>
        <end position="78"/>
    </location>
</feature>
<proteinExistence type="predicted"/>
<feature type="region of interest" description="Disordered" evidence="1">
    <location>
        <begin position="44"/>
        <end position="78"/>
    </location>
</feature>
<dbReference type="EMBL" id="MU154537">
    <property type="protein sequence ID" value="KAF9498525.1"/>
    <property type="molecule type" value="Genomic_DNA"/>
</dbReference>
<keyword evidence="4" id="KW-1185">Reference proteome</keyword>
<comment type="caution">
    <text evidence="3">The sequence shown here is derived from an EMBL/GenBank/DDBJ whole genome shotgun (WGS) entry which is preliminary data.</text>
</comment>
<evidence type="ECO:0000256" key="2">
    <source>
        <dbReference type="SAM" id="SignalP"/>
    </source>
</evidence>
<reference evidence="3" key="1">
    <citation type="submission" date="2020-11" db="EMBL/GenBank/DDBJ databases">
        <authorList>
            <consortium name="DOE Joint Genome Institute"/>
            <person name="Ahrendt S."/>
            <person name="Riley R."/>
            <person name="Andreopoulos W."/>
            <person name="Labutti K."/>
            <person name="Pangilinan J."/>
            <person name="Ruiz-Duenas F.J."/>
            <person name="Barrasa J.M."/>
            <person name="Sanchez-Garcia M."/>
            <person name="Camarero S."/>
            <person name="Miyauchi S."/>
            <person name="Serrano A."/>
            <person name="Linde D."/>
            <person name="Babiker R."/>
            <person name="Drula E."/>
            <person name="Ayuso-Fernandez I."/>
            <person name="Pacheco R."/>
            <person name="Padilla G."/>
            <person name="Ferreira P."/>
            <person name="Barriuso J."/>
            <person name="Kellner H."/>
            <person name="Castanera R."/>
            <person name="Alfaro M."/>
            <person name="Ramirez L."/>
            <person name="Pisabarro A.G."/>
            <person name="Kuo A."/>
            <person name="Tritt A."/>
            <person name="Lipzen A."/>
            <person name="He G."/>
            <person name="Yan M."/>
            <person name="Ng V."/>
            <person name="Cullen D."/>
            <person name="Martin F."/>
            <person name="Rosso M.-N."/>
            <person name="Henrissat B."/>
            <person name="Hibbett D."/>
            <person name="Martinez A.T."/>
            <person name="Grigoriev I.V."/>
        </authorList>
    </citation>
    <scope>NUCLEOTIDE SEQUENCE</scope>
    <source>
        <strain evidence="3">ATCC 90797</strain>
    </source>
</reference>